<evidence type="ECO:0000313" key="1">
    <source>
        <dbReference type="EMBL" id="HBJ07866.1"/>
    </source>
</evidence>
<gene>
    <name evidence="1" type="ORF">DDY73_02575</name>
</gene>
<organism evidence="1 2">
    <name type="scientific">Coprobacter fastidiosus</name>
    <dbReference type="NCBI Taxonomy" id="1099853"/>
    <lineage>
        <taxon>Bacteria</taxon>
        <taxon>Pseudomonadati</taxon>
        <taxon>Bacteroidota</taxon>
        <taxon>Bacteroidia</taxon>
        <taxon>Bacteroidales</taxon>
        <taxon>Barnesiellaceae</taxon>
        <taxon>Coprobacter</taxon>
    </lineage>
</organism>
<dbReference type="Proteomes" id="UP000262954">
    <property type="component" value="Unassembled WGS sequence"/>
</dbReference>
<comment type="caution">
    <text evidence="1">The sequence shown here is derived from an EMBL/GenBank/DDBJ whole genome shotgun (WGS) entry which is preliminary data.</text>
</comment>
<protein>
    <submittedName>
        <fullName evidence="1">Uncharacterized protein</fullName>
    </submittedName>
</protein>
<sequence length="87" mass="9781">MNEIKKLAIALQQKCEEEHVNYGIFFSEVSHTITGGATFTLEEIAIMIETIARNLPVEQIKFLQTVLSMVIEEKNEDPSATAQQLTN</sequence>
<dbReference type="GeneID" id="92928339"/>
<accession>A0A354M027</accession>
<proteinExistence type="predicted"/>
<reference evidence="1 2" key="1">
    <citation type="journal article" date="2018" name="Nat. Biotechnol.">
        <title>A standardized bacterial taxonomy based on genome phylogeny substantially revises the tree of life.</title>
        <authorList>
            <person name="Parks D.H."/>
            <person name="Chuvochina M."/>
            <person name="Waite D.W."/>
            <person name="Rinke C."/>
            <person name="Skarshewski A."/>
            <person name="Chaumeil P.A."/>
            <person name="Hugenholtz P."/>
        </authorList>
    </citation>
    <scope>NUCLEOTIDE SEQUENCE [LARGE SCALE GENOMIC DNA]</scope>
    <source>
        <strain evidence="1">UBA11482</strain>
    </source>
</reference>
<dbReference type="AlphaFoldDB" id="A0A354M027"/>
<dbReference type="RefSeq" id="WP_022390172.1">
    <property type="nucleotide sequence ID" value="NZ_AP028032.1"/>
</dbReference>
<dbReference type="EMBL" id="DNWC01000037">
    <property type="protein sequence ID" value="HBJ07866.1"/>
    <property type="molecule type" value="Genomic_DNA"/>
</dbReference>
<evidence type="ECO:0000313" key="2">
    <source>
        <dbReference type="Proteomes" id="UP000262954"/>
    </source>
</evidence>
<name>A0A354M027_9BACT</name>